<comment type="caution">
    <text evidence="11">The sequence shown here is derived from an EMBL/GenBank/DDBJ whole genome shotgun (WGS) entry which is preliminary data.</text>
</comment>
<keyword evidence="5 9" id="KW-0472">Membrane</keyword>
<evidence type="ECO:0000313" key="11">
    <source>
        <dbReference type="EMBL" id="RXN16097.1"/>
    </source>
</evidence>
<gene>
    <name evidence="11" type="ORF">ROHU_027705</name>
</gene>
<keyword evidence="12" id="KW-1185">Reference proteome</keyword>
<dbReference type="GO" id="GO:0004896">
    <property type="term" value="F:cytokine receptor activity"/>
    <property type="evidence" value="ECO:0007669"/>
    <property type="project" value="InterPro"/>
</dbReference>
<evidence type="ECO:0000256" key="4">
    <source>
        <dbReference type="ARBA" id="ARBA00022989"/>
    </source>
</evidence>
<keyword evidence="4 9" id="KW-1133">Transmembrane helix</keyword>
<evidence type="ECO:0000259" key="10">
    <source>
        <dbReference type="PROSITE" id="PS50853"/>
    </source>
</evidence>
<protein>
    <submittedName>
        <fullName evidence="11">Interleukin-4 receptor subunit alpha-like protein</fullName>
    </submittedName>
</protein>
<dbReference type="InterPro" id="IPR003961">
    <property type="entry name" value="FN3_dom"/>
</dbReference>
<proteinExistence type="predicted"/>
<keyword evidence="2 9" id="KW-0812">Transmembrane</keyword>
<dbReference type="EMBL" id="QBIY01012807">
    <property type="protein sequence ID" value="RXN16097.1"/>
    <property type="molecule type" value="Genomic_DNA"/>
</dbReference>
<feature type="compositionally biased region" description="Polar residues" evidence="8">
    <location>
        <begin position="910"/>
        <end position="921"/>
    </location>
</feature>
<name>A0A498MGH3_LABRO</name>
<dbReference type="GO" id="GO:0009897">
    <property type="term" value="C:external side of plasma membrane"/>
    <property type="evidence" value="ECO:0007669"/>
    <property type="project" value="TreeGrafter"/>
</dbReference>
<keyword evidence="7" id="KW-0325">Glycoprotein</keyword>
<dbReference type="Pfam" id="PF09238">
    <property type="entry name" value="IL4Ra_N"/>
    <property type="match status" value="1"/>
</dbReference>
<feature type="domain" description="Fibronectin type-III" evidence="10">
    <location>
        <begin position="589"/>
        <end position="693"/>
    </location>
</feature>
<dbReference type="GO" id="GO:0016064">
    <property type="term" value="P:immunoglobulin mediated immune response"/>
    <property type="evidence" value="ECO:0007669"/>
    <property type="project" value="TreeGrafter"/>
</dbReference>
<keyword evidence="3" id="KW-0732">Signal</keyword>
<evidence type="ECO:0000256" key="7">
    <source>
        <dbReference type="ARBA" id="ARBA00023180"/>
    </source>
</evidence>
<accession>A0A498MGH3</accession>
<sequence>MQCSLSNDRLKSCSEYKLNITQTAFDSFEKYTCLFETSHLSNSCECKIEVKGFVITEKFTITLLEGTNVLLNKPLMSTQDFIKPKTPALTVERTENGNFKVTWDDQYKKSGGAGRNFLDDLKINLTYSTKEGREPISRVLQNTAGSFEIVGKNLHPKTNYILTATMSTDYNDHTISSDQSAPVEFTTSSSPKEIAKMLIPPLCVGLIIIIVIIFICVLRMKRNWWDKISKPKIDSNLGDEKGHILPPPDMKFSQIHVEFTKLDLQEKNKLISTLSEDTNNEKSSHSVESAPVDYGQACSGSPEENINVAKRVEHALDEVFKQHPITNNKSLLSPNNKVTTIGPYNRVNVVSSSRECNRANRDSGNCSGSSVFSNMSYLESTTDDSLFLEQLSDDHYRQSSKREVSDSSDSQFNSPTIDTLEVGYQCFNSVLDKDADVCVNISDDADDKCITKNLITSTNPLYPSLILHDGSVTPSDDGYQAFQGLTKSTEGQWSTEPTMVDFKCFNDYETEMQCSFSTDRLKNCSEYMLNITETTEKYTCIFERSNHSDSCECKIKVQVFVTAERFSITLLEGTNVLSKASMTTEEFIKPKTPVVKVLKNDSGNFIVTWNDQYEKNGLLGQFLQNLRINLTYEGGHENITRVLQNTVGSFEIVGKNLKPNTKYILTATMSTDYNAHTISSDQSAPVEFTTSSSPNEIAKILIPPLCVGLIIIILIIFISVLSMKRNWWDKISKPKIDANLGEEKDHILPLSVMEFSPIHVEISTLDLQEENKLISAVSVDTNNGRSSHSIETTPVKYGQACSGSQEENICTINIPSCVEHALDEVFKLHPITKNLLPPNNQVTTIRSYSSVNIVHSSRECNSANQDSGSSSGPMVFSNMSYVESATDDSLYVEHLSEDYYHQSSKREVSDSSNGQFNSPTIDTLEDEYQGFNSVLNKRNDSDVRVNLSNDAGPKKFYKGTLE</sequence>
<dbReference type="Gene3D" id="2.60.40.10">
    <property type="entry name" value="Immunoglobulins"/>
    <property type="match status" value="4"/>
</dbReference>
<keyword evidence="6 11" id="KW-0675">Receptor</keyword>
<dbReference type="PROSITE" id="PS50853">
    <property type="entry name" value="FN3"/>
    <property type="match status" value="1"/>
</dbReference>
<evidence type="ECO:0000256" key="2">
    <source>
        <dbReference type="ARBA" id="ARBA00022692"/>
    </source>
</evidence>
<dbReference type="PANTHER" id="PTHR23037:SF42">
    <property type="entry name" value="CYTOKINE RECEPTOR COMMON SUBUNIT GAMMA ISOFORM X1-RELATED"/>
    <property type="match status" value="1"/>
</dbReference>
<dbReference type="AlphaFoldDB" id="A0A498MGH3"/>
<feature type="region of interest" description="Disordered" evidence="8">
    <location>
        <begin position="902"/>
        <end position="921"/>
    </location>
</feature>
<evidence type="ECO:0000256" key="6">
    <source>
        <dbReference type="ARBA" id="ARBA00023170"/>
    </source>
</evidence>
<evidence type="ECO:0000256" key="5">
    <source>
        <dbReference type="ARBA" id="ARBA00023136"/>
    </source>
</evidence>
<dbReference type="GO" id="GO:0002532">
    <property type="term" value="P:production of molecular mediator involved in inflammatory response"/>
    <property type="evidence" value="ECO:0007669"/>
    <property type="project" value="InterPro"/>
</dbReference>
<evidence type="ECO:0000256" key="9">
    <source>
        <dbReference type="SAM" id="Phobius"/>
    </source>
</evidence>
<dbReference type="PANTHER" id="PTHR23037">
    <property type="entry name" value="CYTOKINE RECEPTOR"/>
    <property type="match status" value="1"/>
</dbReference>
<comment type="subcellular location">
    <subcellularLocation>
        <location evidence="1">Membrane</location>
        <topology evidence="1">Single-pass type I membrane protein</topology>
    </subcellularLocation>
</comment>
<dbReference type="STRING" id="84645.A0A498MGH3"/>
<dbReference type="InterPro" id="IPR015319">
    <property type="entry name" value="IL-4_rcpt-alpha_N"/>
</dbReference>
<evidence type="ECO:0000256" key="1">
    <source>
        <dbReference type="ARBA" id="ARBA00004479"/>
    </source>
</evidence>
<feature type="transmembrane region" description="Helical" evidence="9">
    <location>
        <begin position="701"/>
        <end position="723"/>
    </location>
</feature>
<reference evidence="11 12" key="1">
    <citation type="submission" date="2018-03" db="EMBL/GenBank/DDBJ databases">
        <title>Draft genome sequence of Rohu Carp (Labeo rohita).</title>
        <authorList>
            <person name="Das P."/>
            <person name="Kushwaha B."/>
            <person name="Joshi C.G."/>
            <person name="Kumar D."/>
            <person name="Nagpure N.S."/>
            <person name="Sahoo L."/>
            <person name="Das S.P."/>
            <person name="Bit A."/>
            <person name="Patnaik S."/>
            <person name="Meher P.K."/>
            <person name="Jayasankar P."/>
            <person name="Koringa P.G."/>
            <person name="Patel N.V."/>
            <person name="Hinsu A.T."/>
            <person name="Kumar R."/>
            <person name="Pandey M."/>
            <person name="Agarwal S."/>
            <person name="Srivastava S."/>
            <person name="Singh M."/>
            <person name="Iquebal M.A."/>
            <person name="Jaiswal S."/>
            <person name="Angadi U.B."/>
            <person name="Kumar N."/>
            <person name="Raza M."/>
            <person name="Shah T.M."/>
            <person name="Rai A."/>
            <person name="Jena J.K."/>
        </authorList>
    </citation>
    <scope>NUCLEOTIDE SEQUENCE [LARGE SCALE GENOMIC DNA]</scope>
    <source>
        <strain evidence="11">DASCIFA01</strain>
        <tissue evidence="11">Testis</tissue>
    </source>
</reference>
<feature type="transmembrane region" description="Helical" evidence="9">
    <location>
        <begin position="198"/>
        <end position="220"/>
    </location>
</feature>
<dbReference type="Proteomes" id="UP000290572">
    <property type="component" value="Unassembled WGS sequence"/>
</dbReference>
<dbReference type="SUPFAM" id="SSF49265">
    <property type="entry name" value="Fibronectin type III"/>
    <property type="match status" value="3"/>
</dbReference>
<dbReference type="InterPro" id="IPR013783">
    <property type="entry name" value="Ig-like_fold"/>
</dbReference>
<organism evidence="11 12">
    <name type="scientific">Labeo rohita</name>
    <name type="common">Indian major carp</name>
    <name type="synonym">Cyprinus rohita</name>
    <dbReference type="NCBI Taxonomy" id="84645"/>
    <lineage>
        <taxon>Eukaryota</taxon>
        <taxon>Metazoa</taxon>
        <taxon>Chordata</taxon>
        <taxon>Craniata</taxon>
        <taxon>Vertebrata</taxon>
        <taxon>Euteleostomi</taxon>
        <taxon>Actinopterygii</taxon>
        <taxon>Neopterygii</taxon>
        <taxon>Teleostei</taxon>
        <taxon>Ostariophysi</taxon>
        <taxon>Cypriniformes</taxon>
        <taxon>Cyprinidae</taxon>
        <taxon>Labeoninae</taxon>
        <taxon>Labeonini</taxon>
        <taxon>Labeo</taxon>
    </lineage>
</organism>
<feature type="region of interest" description="Disordered" evidence="8">
    <location>
        <begin position="939"/>
        <end position="962"/>
    </location>
</feature>
<evidence type="ECO:0000256" key="8">
    <source>
        <dbReference type="SAM" id="MobiDB-lite"/>
    </source>
</evidence>
<evidence type="ECO:0000313" key="12">
    <source>
        <dbReference type="Proteomes" id="UP000290572"/>
    </source>
</evidence>
<evidence type="ECO:0000256" key="3">
    <source>
        <dbReference type="ARBA" id="ARBA00022729"/>
    </source>
</evidence>
<dbReference type="InterPro" id="IPR036116">
    <property type="entry name" value="FN3_sf"/>
</dbReference>